<dbReference type="SUPFAM" id="SSF160975">
    <property type="entry name" value="AF1531-like"/>
    <property type="match status" value="1"/>
</dbReference>
<evidence type="ECO:0000256" key="2">
    <source>
        <dbReference type="ARBA" id="ARBA00009496"/>
    </source>
</evidence>
<sequence length="1158" mass="126682">MSQAGFVHLHVHSAYSLLKGSMKIAKLAELAKADHQPALALTDTDNMFGALEFSDKLSGSGIQPIVGLELAIDFGDQDPTSRNAALALPSRVVLLATRERGYRSLMRLNSRAFLETPVNQAPHIKFDWLDGETEDVIALTGGPEGPVSLAMLSDPALARLRCERLAQAFGDRLYIELQRHNTDAERRAESGLIDLAYDAGLPLVATNEPHFASTDDFEAHDALLCIASGKLIAEADRVQFTPDHRFKTRAEMAVLFADLPEALASTVEIAQRCAYRPLTRKPILPLFTVGADASDAEAAAAAEAAELRRQAEQGLEMRLRVHGLSPGMTEEDYRKRLAFELDVITRMKYAGYFLIVSDFIKWAKAQGIPVGPGRGSGAGSLVAYSLTITDLDPIRFGLLFERFLNPERVSMPDFDIDFCQDRRGEVIDYVQQRYGRDQVAQIITFGTLQARGVLRDVGRVLQMPYGQVDKLTKLVPQNPAAPISLKQAIEGEPKLQAFRDEDPVVARAFDIAQKLEGLTRHASTHAAGIVIGDRPLSDLVPMYRDPKSDMPVTQFNMKWVEPAGLVKFDFLGLKTLTVLDVAVKLLKQRNIHVDLPTLPIDDAPSYQMLARGDVVGVFQVESQGMRRALVDMRPDRFEDIIALVALYRPGPMANIPTYCARKHGDEEPEYLHPMLEPILKETFGVIIYQEQVMQIAQVMAGYSLGEADLLRRAMGKKIRAEMEKQRAIFVEGAMKNGVAKDAADTIFDLLAKFADYGFNKSHAAAYALVSYHTAYMKAHYPVEFLAASMTLEINNTDKLSEFRAEAQRLGIKVEAPSVNRSGATFEVGQNTIYYALAGLKGVGMQAVQQIVEARGDKPFASLADFAARVSPRAINKRVVECLAAAGAFDCLDPNRARVSAAADAIIAACQRANEAVTSGQNDMFGSLPDAPQVVMPQIEAWLPSERLRREYDAIGFFLSGHPLDDYTTALKRLRVQSWTDFCKAVKSGATAGKVAATVVSRMERRTKTGNKMGIMGLSDPTGHFEAVLFSEGLAQYRDVLEPGAAVLLQLGAELQGEDVRARVLHAEPLDAAAAKAQKGLRIFLRDTKFLDSVAKRLEGATPSSPAQGRSGGEGDVSLVLMLDLETEVEMKLPGRYKVSPQIAGAIKAVSGVVDVQAL</sequence>
<dbReference type="CDD" id="cd07433">
    <property type="entry name" value="PHP_PolIIIA_DnaE1"/>
    <property type="match status" value="1"/>
</dbReference>
<dbReference type="InterPro" id="IPR029460">
    <property type="entry name" value="DNAPol_HHH"/>
</dbReference>
<keyword evidence="7 14" id="KW-0548">Nucleotidyltransferase</keyword>
<comment type="function">
    <text evidence="10">DNA polymerase III is a complex, multichain enzyme responsible for most of the replicative synthesis in bacteria. This DNA polymerase also exhibits 3' to 5' exonuclease activity. The alpha chain is the DNA polymerase.</text>
</comment>
<dbReference type="GO" id="GO:0006260">
    <property type="term" value="P:DNA replication"/>
    <property type="evidence" value="ECO:0007669"/>
    <property type="project" value="UniProtKB-KW"/>
</dbReference>
<feature type="domain" description="Polymerase/histidinol phosphatase N-terminal" evidence="13">
    <location>
        <begin position="7"/>
        <end position="74"/>
    </location>
</feature>
<evidence type="ECO:0000256" key="4">
    <source>
        <dbReference type="ARBA" id="ARBA00019114"/>
    </source>
</evidence>
<dbReference type="InterPro" id="IPR004805">
    <property type="entry name" value="DnaE2/DnaE/PolC"/>
</dbReference>
<evidence type="ECO:0000313" key="14">
    <source>
        <dbReference type="EMBL" id="RJF70312.1"/>
    </source>
</evidence>
<evidence type="ECO:0000256" key="3">
    <source>
        <dbReference type="ARBA" id="ARBA00012417"/>
    </source>
</evidence>
<evidence type="ECO:0000256" key="9">
    <source>
        <dbReference type="ARBA" id="ARBA00022932"/>
    </source>
</evidence>
<gene>
    <name evidence="14" type="ORF">D4Q52_17280</name>
</gene>
<dbReference type="CDD" id="cd04485">
    <property type="entry name" value="DnaE_OBF"/>
    <property type="match status" value="1"/>
</dbReference>
<dbReference type="Pfam" id="PF07733">
    <property type="entry name" value="DNA_pol3_alpha"/>
    <property type="match status" value="1"/>
</dbReference>
<keyword evidence="9" id="KW-0239">DNA-directed DNA polymerase</keyword>
<comment type="subunit">
    <text evidence="11">DNA polymerase III contains a core (composed of alpha, epsilon and theta chains) that associates with a tau subunit. This core dimerizes to form the POLIII' complex. PolIII' associates with the gamma complex (composed of gamma, delta, delta', psi and chi chains) and with the beta chain to form the complete DNA polymerase III complex.</text>
</comment>
<dbReference type="Pfam" id="PF14579">
    <property type="entry name" value="HHH_6"/>
    <property type="match status" value="1"/>
</dbReference>
<comment type="similarity">
    <text evidence="2">Belongs to the DNA polymerase type-C family. DnaE subfamily.</text>
</comment>
<dbReference type="PANTHER" id="PTHR32294">
    <property type="entry name" value="DNA POLYMERASE III SUBUNIT ALPHA"/>
    <property type="match status" value="1"/>
</dbReference>
<keyword evidence="5" id="KW-0963">Cytoplasm</keyword>
<dbReference type="Gene3D" id="3.20.20.140">
    <property type="entry name" value="Metal-dependent hydrolases"/>
    <property type="match status" value="1"/>
</dbReference>
<evidence type="ECO:0000256" key="5">
    <source>
        <dbReference type="ARBA" id="ARBA00022490"/>
    </source>
</evidence>
<name>A0A418V2L3_RHOPL</name>
<dbReference type="InterPro" id="IPR003141">
    <property type="entry name" value="Pol/His_phosphatase_N"/>
</dbReference>
<evidence type="ECO:0000259" key="13">
    <source>
        <dbReference type="SMART" id="SM00481"/>
    </source>
</evidence>
<organism evidence="14 15">
    <name type="scientific">Rhodopseudomonas palustris</name>
    <dbReference type="NCBI Taxonomy" id="1076"/>
    <lineage>
        <taxon>Bacteria</taxon>
        <taxon>Pseudomonadati</taxon>
        <taxon>Pseudomonadota</taxon>
        <taxon>Alphaproteobacteria</taxon>
        <taxon>Hyphomicrobiales</taxon>
        <taxon>Nitrobacteraceae</taxon>
        <taxon>Rhodopseudomonas</taxon>
    </lineage>
</organism>
<dbReference type="PANTHER" id="PTHR32294:SF0">
    <property type="entry name" value="DNA POLYMERASE III SUBUNIT ALPHA"/>
    <property type="match status" value="1"/>
</dbReference>
<reference evidence="14 15" key="1">
    <citation type="submission" date="2018-09" db="EMBL/GenBank/DDBJ databases">
        <title>Draft genome sequence of Rhodopseudomonas palustris 2.1.18.</title>
        <authorList>
            <person name="Robertson S.L."/>
            <person name="Meyer T.E."/>
            <person name="Kyndt J.A."/>
        </authorList>
    </citation>
    <scope>NUCLEOTIDE SEQUENCE [LARGE SCALE GENOMIC DNA]</scope>
    <source>
        <strain evidence="14 15">2.1.18</strain>
    </source>
</reference>
<evidence type="ECO:0000256" key="7">
    <source>
        <dbReference type="ARBA" id="ARBA00022695"/>
    </source>
</evidence>
<dbReference type="InterPro" id="IPR004013">
    <property type="entry name" value="PHP_dom"/>
</dbReference>
<dbReference type="SUPFAM" id="SSF89550">
    <property type="entry name" value="PHP domain-like"/>
    <property type="match status" value="1"/>
</dbReference>
<dbReference type="InterPro" id="IPR040982">
    <property type="entry name" value="DNA_pol3_finger"/>
</dbReference>
<comment type="subcellular location">
    <subcellularLocation>
        <location evidence="1">Cytoplasm</location>
    </subcellularLocation>
</comment>
<dbReference type="GO" id="GO:0005737">
    <property type="term" value="C:cytoplasm"/>
    <property type="evidence" value="ECO:0007669"/>
    <property type="project" value="UniProtKB-SubCell"/>
</dbReference>
<dbReference type="GO" id="GO:0003887">
    <property type="term" value="F:DNA-directed DNA polymerase activity"/>
    <property type="evidence" value="ECO:0007669"/>
    <property type="project" value="UniProtKB-KW"/>
</dbReference>
<dbReference type="GO" id="GO:0008408">
    <property type="term" value="F:3'-5' exonuclease activity"/>
    <property type="evidence" value="ECO:0007669"/>
    <property type="project" value="InterPro"/>
</dbReference>
<dbReference type="OrthoDB" id="9803237at2"/>
<dbReference type="InterPro" id="IPR041931">
    <property type="entry name" value="DNA_pol3_alpha_thumb_dom"/>
</dbReference>
<evidence type="ECO:0000256" key="1">
    <source>
        <dbReference type="ARBA" id="ARBA00004496"/>
    </source>
</evidence>
<dbReference type="InterPro" id="IPR011708">
    <property type="entry name" value="DNA_pol3_alpha_NTPase_dom"/>
</dbReference>
<dbReference type="Gene3D" id="1.10.150.870">
    <property type="match status" value="1"/>
</dbReference>
<dbReference type="NCBIfam" id="TIGR00594">
    <property type="entry name" value="polc"/>
    <property type="match status" value="1"/>
</dbReference>
<dbReference type="NCBIfam" id="NF004226">
    <property type="entry name" value="PRK05673.1"/>
    <property type="match status" value="1"/>
</dbReference>
<proteinExistence type="inferred from homology"/>
<dbReference type="InterPro" id="IPR016195">
    <property type="entry name" value="Pol/histidinol_Pase-like"/>
</dbReference>
<keyword evidence="8" id="KW-0235">DNA replication</keyword>
<dbReference type="Pfam" id="PF02811">
    <property type="entry name" value="PHP"/>
    <property type="match status" value="1"/>
</dbReference>
<dbReference type="Proteomes" id="UP000285523">
    <property type="component" value="Unassembled WGS sequence"/>
</dbReference>
<dbReference type="Pfam" id="PF17657">
    <property type="entry name" value="DNA_pol3_finger"/>
    <property type="match status" value="1"/>
</dbReference>
<evidence type="ECO:0000256" key="12">
    <source>
        <dbReference type="ARBA" id="ARBA00049244"/>
    </source>
</evidence>
<dbReference type="RefSeq" id="WP_119857811.1">
    <property type="nucleotide sequence ID" value="NZ_QYYD01000018.1"/>
</dbReference>
<dbReference type="InterPro" id="IPR049821">
    <property type="entry name" value="PolIIIA_DnaE1_PHP"/>
</dbReference>
<dbReference type="AlphaFoldDB" id="A0A418V2L3"/>
<evidence type="ECO:0000256" key="11">
    <source>
        <dbReference type="ARBA" id="ARBA00026073"/>
    </source>
</evidence>
<comment type="catalytic activity">
    <reaction evidence="12">
        <text>DNA(n) + a 2'-deoxyribonucleoside 5'-triphosphate = DNA(n+1) + diphosphate</text>
        <dbReference type="Rhea" id="RHEA:22508"/>
        <dbReference type="Rhea" id="RHEA-COMP:17339"/>
        <dbReference type="Rhea" id="RHEA-COMP:17340"/>
        <dbReference type="ChEBI" id="CHEBI:33019"/>
        <dbReference type="ChEBI" id="CHEBI:61560"/>
        <dbReference type="ChEBI" id="CHEBI:173112"/>
        <dbReference type="EC" id="2.7.7.7"/>
    </reaction>
</comment>
<accession>A0A418V2L3</accession>
<evidence type="ECO:0000256" key="6">
    <source>
        <dbReference type="ARBA" id="ARBA00022679"/>
    </source>
</evidence>
<dbReference type="Gene3D" id="1.10.10.1600">
    <property type="entry name" value="Bacterial DNA polymerase III alpha subunit, thumb domain"/>
    <property type="match status" value="1"/>
</dbReference>
<dbReference type="SMART" id="SM00481">
    <property type="entry name" value="POLIIIAc"/>
    <property type="match status" value="1"/>
</dbReference>
<keyword evidence="6 14" id="KW-0808">Transferase</keyword>
<evidence type="ECO:0000313" key="15">
    <source>
        <dbReference type="Proteomes" id="UP000285523"/>
    </source>
</evidence>
<evidence type="ECO:0000256" key="10">
    <source>
        <dbReference type="ARBA" id="ARBA00025611"/>
    </source>
</evidence>
<protein>
    <recommendedName>
        <fullName evidence="4">DNA polymerase III subunit alpha</fullName>
        <ecNumber evidence="3">2.7.7.7</ecNumber>
    </recommendedName>
</protein>
<comment type="caution">
    <text evidence="14">The sequence shown here is derived from an EMBL/GenBank/DDBJ whole genome shotgun (WGS) entry which is preliminary data.</text>
</comment>
<dbReference type="EMBL" id="QYYD01000018">
    <property type="protein sequence ID" value="RJF70312.1"/>
    <property type="molecule type" value="Genomic_DNA"/>
</dbReference>
<dbReference type="EC" id="2.7.7.7" evidence="3"/>
<evidence type="ECO:0000256" key="8">
    <source>
        <dbReference type="ARBA" id="ARBA00022705"/>
    </source>
</evidence>